<keyword evidence="3 13" id="KW-0812">Transmembrane</keyword>
<comment type="subcellular location">
    <subcellularLocation>
        <location evidence="1">Cell membrane</location>
        <topology evidence="1">Single-pass type I membrane protein</topology>
    </subcellularLocation>
</comment>
<dbReference type="InterPro" id="IPR036179">
    <property type="entry name" value="Ig-like_dom_sf"/>
</dbReference>
<evidence type="ECO:0000256" key="5">
    <source>
        <dbReference type="ARBA" id="ARBA00022737"/>
    </source>
</evidence>
<dbReference type="AlphaFoldDB" id="A0A3B4U1V6"/>
<dbReference type="InterPro" id="IPR013106">
    <property type="entry name" value="Ig_V-set"/>
</dbReference>
<evidence type="ECO:0000313" key="15">
    <source>
        <dbReference type="Ensembl" id="ENSSDUP00000012561.1"/>
    </source>
</evidence>
<dbReference type="Pfam" id="PF07686">
    <property type="entry name" value="V-set"/>
    <property type="match status" value="1"/>
</dbReference>
<evidence type="ECO:0000259" key="14">
    <source>
        <dbReference type="PROSITE" id="PS50835"/>
    </source>
</evidence>
<reference evidence="15" key="1">
    <citation type="submission" date="2025-08" db="UniProtKB">
        <authorList>
            <consortium name="Ensembl"/>
        </authorList>
    </citation>
    <scope>IDENTIFICATION</scope>
</reference>
<dbReference type="GeneTree" id="ENSGT00940000154829"/>
<protein>
    <recommendedName>
        <fullName evidence="14">Ig-like domain-containing protein</fullName>
    </recommendedName>
</protein>
<dbReference type="GO" id="GO:0050839">
    <property type="term" value="F:cell adhesion molecule binding"/>
    <property type="evidence" value="ECO:0007669"/>
    <property type="project" value="TreeGrafter"/>
</dbReference>
<dbReference type="STRING" id="41447.ENSSDUP00000012561"/>
<dbReference type="GO" id="GO:0005923">
    <property type="term" value="C:bicellular tight junction"/>
    <property type="evidence" value="ECO:0007669"/>
    <property type="project" value="TreeGrafter"/>
</dbReference>
<evidence type="ECO:0000256" key="6">
    <source>
        <dbReference type="ARBA" id="ARBA00022889"/>
    </source>
</evidence>
<evidence type="ECO:0000313" key="16">
    <source>
        <dbReference type="Proteomes" id="UP000261420"/>
    </source>
</evidence>
<dbReference type="GO" id="GO:0034109">
    <property type="term" value="P:homotypic cell-cell adhesion"/>
    <property type="evidence" value="ECO:0007669"/>
    <property type="project" value="TreeGrafter"/>
</dbReference>
<organism evidence="15 16">
    <name type="scientific">Seriola dumerili</name>
    <name type="common">Greater amberjack</name>
    <name type="synonym">Caranx dumerili</name>
    <dbReference type="NCBI Taxonomy" id="41447"/>
    <lineage>
        <taxon>Eukaryota</taxon>
        <taxon>Metazoa</taxon>
        <taxon>Chordata</taxon>
        <taxon>Craniata</taxon>
        <taxon>Vertebrata</taxon>
        <taxon>Euteleostomi</taxon>
        <taxon>Actinopterygii</taxon>
        <taxon>Neopterygii</taxon>
        <taxon>Teleostei</taxon>
        <taxon>Neoteleostei</taxon>
        <taxon>Acanthomorphata</taxon>
        <taxon>Carangaria</taxon>
        <taxon>Carangiformes</taxon>
        <taxon>Carangidae</taxon>
        <taxon>Seriola</taxon>
    </lineage>
</organism>
<dbReference type="SUPFAM" id="SSF48726">
    <property type="entry name" value="Immunoglobulin"/>
    <property type="match status" value="2"/>
</dbReference>
<proteinExistence type="predicted"/>
<dbReference type="OMA" id="RIDIEWN"/>
<keyword evidence="9" id="KW-1015">Disulfide bond</keyword>
<keyword evidence="12" id="KW-0393">Immunoglobulin domain</keyword>
<dbReference type="InterPro" id="IPR013783">
    <property type="entry name" value="Ig-like_fold"/>
</dbReference>
<keyword evidence="8 13" id="KW-0472">Membrane</keyword>
<accession>A0A3B4U1V6</accession>
<evidence type="ECO:0000256" key="12">
    <source>
        <dbReference type="ARBA" id="ARBA00023319"/>
    </source>
</evidence>
<evidence type="ECO:0000256" key="1">
    <source>
        <dbReference type="ARBA" id="ARBA00004251"/>
    </source>
</evidence>
<evidence type="ECO:0000256" key="10">
    <source>
        <dbReference type="ARBA" id="ARBA00023170"/>
    </source>
</evidence>
<evidence type="ECO:0000256" key="9">
    <source>
        <dbReference type="ARBA" id="ARBA00023157"/>
    </source>
</evidence>
<keyword evidence="6" id="KW-0130">Cell adhesion</keyword>
<dbReference type="PROSITE" id="PS50835">
    <property type="entry name" value="IG_LIKE"/>
    <property type="match status" value="2"/>
</dbReference>
<dbReference type="GO" id="GO:0014704">
    <property type="term" value="C:intercalated disc"/>
    <property type="evidence" value="ECO:0007669"/>
    <property type="project" value="TreeGrafter"/>
</dbReference>
<keyword evidence="4" id="KW-0732">Signal</keyword>
<keyword evidence="11" id="KW-0325">Glycoprotein</keyword>
<dbReference type="InterPro" id="IPR007110">
    <property type="entry name" value="Ig-like_dom"/>
</dbReference>
<evidence type="ECO:0000256" key="4">
    <source>
        <dbReference type="ARBA" id="ARBA00022729"/>
    </source>
</evidence>
<keyword evidence="16" id="KW-1185">Reference proteome</keyword>
<sequence>MTLSLLPFTAKPSHGLQIVARSFSPTYAAVGDDVTLSCHFTFDPDDLGGIDIEWSTKPADIQREETVVIWYAGDHRIYSDFDHRFQNRVQFVSPDPESGNASITINDLKLTDSDTFQCKVRKLPGISSILIRLDVMERPTKPVCNPEVVVEMGQTVVLSCIGSQGSPPMWYTWFKESREKMLPGDLFLKITGEDVLGSYVCNAENLVGSDTCTATLIMKPAVSNVAVSAAVTVIVLLMIIIISAIVFFYIKPQSNSKFLHLLPNSRLIDENVEVKMRIWKHFKGSYFKERAG</sequence>
<dbReference type="InterPro" id="IPR052307">
    <property type="entry name" value="EJ_Adhesion_Regulator"/>
</dbReference>
<evidence type="ECO:0000256" key="7">
    <source>
        <dbReference type="ARBA" id="ARBA00022989"/>
    </source>
</evidence>
<feature type="domain" description="Ig-like" evidence="14">
    <location>
        <begin position="12"/>
        <end position="120"/>
    </location>
</feature>
<dbReference type="Proteomes" id="UP000261420">
    <property type="component" value="Unplaced"/>
</dbReference>
<keyword evidence="2" id="KW-1003">Cell membrane</keyword>
<dbReference type="Pfam" id="PF13927">
    <property type="entry name" value="Ig_3"/>
    <property type="match status" value="1"/>
</dbReference>
<keyword evidence="10" id="KW-0675">Receptor</keyword>
<keyword evidence="5" id="KW-0677">Repeat</keyword>
<feature type="domain" description="Ig-like" evidence="14">
    <location>
        <begin position="139"/>
        <end position="217"/>
    </location>
</feature>
<name>A0A3B4U1V6_SERDU</name>
<dbReference type="SMART" id="SM00409">
    <property type="entry name" value="IG"/>
    <property type="match status" value="2"/>
</dbReference>
<dbReference type="PANTHER" id="PTHR44468">
    <property type="entry name" value="COXSACKIEVIRUS AND ADENOVIRUS RECEPTOR-RELATED"/>
    <property type="match status" value="1"/>
</dbReference>
<dbReference type="InterPro" id="IPR003599">
    <property type="entry name" value="Ig_sub"/>
</dbReference>
<evidence type="ECO:0000256" key="13">
    <source>
        <dbReference type="SAM" id="Phobius"/>
    </source>
</evidence>
<evidence type="ECO:0000256" key="3">
    <source>
        <dbReference type="ARBA" id="ARBA00022692"/>
    </source>
</evidence>
<dbReference type="PANTHER" id="PTHR44468:SF3">
    <property type="entry name" value="COXSACKIEVIRUS AND ADENOVIRUS RECEPTOR"/>
    <property type="match status" value="1"/>
</dbReference>
<reference evidence="15" key="2">
    <citation type="submission" date="2025-09" db="UniProtKB">
        <authorList>
            <consortium name="Ensembl"/>
        </authorList>
    </citation>
    <scope>IDENTIFICATION</scope>
</reference>
<evidence type="ECO:0000256" key="8">
    <source>
        <dbReference type="ARBA" id="ARBA00023136"/>
    </source>
</evidence>
<evidence type="ECO:0000256" key="2">
    <source>
        <dbReference type="ARBA" id="ARBA00022475"/>
    </source>
</evidence>
<feature type="transmembrane region" description="Helical" evidence="13">
    <location>
        <begin position="225"/>
        <end position="250"/>
    </location>
</feature>
<keyword evidence="7 13" id="KW-1133">Transmembrane helix</keyword>
<dbReference type="Gene3D" id="2.60.40.10">
    <property type="entry name" value="Immunoglobulins"/>
    <property type="match status" value="2"/>
</dbReference>
<dbReference type="GO" id="GO:0016323">
    <property type="term" value="C:basolateral plasma membrane"/>
    <property type="evidence" value="ECO:0007669"/>
    <property type="project" value="TreeGrafter"/>
</dbReference>
<dbReference type="Ensembl" id="ENSSDUT00000012782.1">
    <property type="protein sequence ID" value="ENSSDUP00000012561.1"/>
    <property type="gene ID" value="ENSSDUG00000009146.1"/>
</dbReference>
<evidence type="ECO:0000256" key="11">
    <source>
        <dbReference type="ARBA" id="ARBA00023180"/>
    </source>
</evidence>